<dbReference type="InterPro" id="IPR050791">
    <property type="entry name" value="Aldo-Keto_reductase"/>
</dbReference>
<feature type="domain" description="NADP-dependent oxidoreductase" evidence="2">
    <location>
        <begin position="16"/>
        <end position="305"/>
    </location>
</feature>
<dbReference type="InterPro" id="IPR023210">
    <property type="entry name" value="NADP_OxRdtase_dom"/>
</dbReference>
<dbReference type="AlphaFoldDB" id="A0A6I1IA92"/>
<keyword evidence="4" id="KW-1185">Reference proteome</keyword>
<gene>
    <name evidence="3" type="ORF">GCN75_02850</name>
</gene>
<sequence>MQQRRIGNSGLTSSALGLGCMGMSEFYGATDEAQSLATLEAALAAGVTLFDTADAYGFGHNEQLLGRFLPGRRGQALVATKCGLAREAGSYARRVDNTPATIRQACEASLARLGVDAIDLFYLHRLNLETPLEESMGALAQLLQAGKIRAVGLCEVSAATLLRAAALCPVAAVQSEYSLWTREPEQGVLAACRAVGASFFAYSPLGRGFLTGAVAGEERLETGDFRRFNPRFAAENRAHNGAIVARVREMARDKGCTPAQLALAWLLAQGDDIIPIPGTKRIDYLHDNLGALAVRLDGAELAAMSAAFPLGMAAGARYTLEGMKGVDA</sequence>
<dbReference type="PROSITE" id="PS51257">
    <property type="entry name" value="PROKAR_LIPOPROTEIN"/>
    <property type="match status" value="1"/>
</dbReference>
<dbReference type="InterPro" id="IPR036812">
    <property type="entry name" value="NAD(P)_OxRdtase_dom_sf"/>
</dbReference>
<accession>A0A6I1IA92</accession>
<organism evidence="3 4">
    <name type="scientific">Janthinobacterium violaceinigrum</name>
    <dbReference type="NCBI Taxonomy" id="2654252"/>
    <lineage>
        <taxon>Bacteria</taxon>
        <taxon>Pseudomonadati</taxon>
        <taxon>Pseudomonadota</taxon>
        <taxon>Betaproteobacteria</taxon>
        <taxon>Burkholderiales</taxon>
        <taxon>Oxalobacteraceae</taxon>
        <taxon>Janthinobacterium</taxon>
    </lineage>
</organism>
<dbReference type="Gene3D" id="3.20.20.100">
    <property type="entry name" value="NADP-dependent oxidoreductase domain"/>
    <property type="match status" value="1"/>
</dbReference>
<reference evidence="3 4" key="1">
    <citation type="submission" date="2019-10" db="EMBL/GenBank/DDBJ databases">
        <title>Three novel species isolated from a subtropical stream in China.</title>
        <authorList>
            <person name="Lu H."/>
        </authorList>
    </citation>
    <scope>NUCLEOTIDE SEQUENCE [LARGE SCALE GENOMIC DNA]</scope>
    <source>
        <strain evidence="3 4">FT13W</strain>
    </source>
</reference>
<dbReference type="GO" id="GO:0005737">
    <property type="term" value="C:cytoplasm"/>
    <property type="evidence" value="ECO:0007669"/>
    <property type="project" value="TreeGrafter"/>
</dbReference>
<evidence type="ECO:0000313" key="4">
    <source>
        <dbReference type="Proteomes" id="UP000468717"/>
    </source>
</evidence>
<dbReference type="PANTHER" id="PTHR43625:SF40">
    <property type="entry name" value="ALDO-KETO REDUCTASE YAKC [NADP(+)]"/>
    <property type="match status" value="1"/>
</dbReference>
<dbReference type="PANTHER" id="PTHR43625">
    <property type="entry name" value="AFLATOXIN B1 ALDEHYDE REDUCTASE"/>
    <property type="match status" value="1"/>
</dbReference>
<protein>
    <submittedName>
        <fullName evidence="3">Aldo/keto reductase</fullName>
    </submittedName>
</protein>
<dbReference type="GO" id="GO:0016491">
    <property type="term" value="F:oxidoreductase activity"/>
    <property type="evidence" value="ECO:0007669"/>
    <property type="project" value="UniProtKB-KW"/>
</dbReference>
<dbReference type="SUPFAM" id="SSF51430">
    <property type="entry name" value="NAD(P)-linked oxidoreductase"/>
    <property type="match status" value="1"/>
</dbReference>
<dbReference type="RefSeq" id="WP_152281241.1">
    <property type="nucleotide sequence ID" value="NZ_WFLI01000002.1"/>
</dbReference>
<evidence type="ECO:0000313" key="3">
    <source>
        <dbReference type="EMBL" id="KAB8066649.1"/>
    </source>
</evidence>
<dbReference type="EMBL" id="WFLI01000002">
    <property type="protein sequence ID" value="KAB8066649.1"/>
    <property type="molecule type" value="Genomic_DNA"/>
</dbReference>
<dbReference type="Pfam" id="PF00248">
    <property type="entry name" value="Aldo_ket_red"/>
    <property type="match status" value="1"/>
</dbReference>
<proteinExistence type="predicted"/>
<evidence type="ECO:0000259" key="2">
    <source>
        <dbReference type="Pfam" id="PF00248"/>
    </source>
</evidence>
<evidence type="ECO:0000256" key="1">
    <source>
        <dbReference type="ARBA" id="ARBA00023002"/>
    </source>
</evidence>
<comment type="caution">
    <text evidence="3">The sequence shown here is derived from an EMBL/GenBank/DDBJ whole genome shotgun (WGS) entry which is preliminary data.</text>
</comment>
<name>A0A6I1IA92_9BURK</name>
<dbReference type="Proteomes" id="UP000468717">
    <property type="component" value="Unassembled WGS sequence"/>
</dbReference>
<keyword evidence="1" id="KW-0560">Oxidoreductase</keyword>